<accession>A0A840IHQ9</accession>
<dbReference type="AlphaFoldDB" id="A0A840IHQ9"/>
<reference evidence="2 3" key="1">
    <citation type="submission" date="2020-08" db="EMBL/GenBank/DDBJ databases">
        <title>Genomic Encyclopedia of Archaeal and Bacterial Type Strains, Phase II (KMG-II): from individual species to whole genera.</title>
        <authorList>
            <person name="Goeker M."/>
        </authorList>
    </citation>
    <scope>NUCLEOTIDE SEQUENCE [LARGE SCALE GENOMIC DNA]</scope>
    <source>
        <strain evidence="2 3">DSM 23288</strain>
    </source>
</reference>
<keyword evidence="3" id="KW-1185">Reference proteome</keyword>
<sequence>MSDLIPRLGSELRDAAERQTARRGLRRLLPSGGRPERRGGRGPIAWLRRRSGRTLLLAGGVTVALAGVGGAAGLLAGRGEVGGPPTLTYVRLTAEQRAAGLRETTRPVVIGRGRQPHSGWSWQLIAFQTTSGLCVAIDFPAIANIGGGCAVDVPREGRAIDWQGYLDRLGGRGPSTLLGAVSPAAARVTLAHGHGERRVAEPARIVRMHDRRLLDAIGVERPFALWVGEVTEANPMARAVAFDGAGRELGAVGIPNGGAGSAGFLPRGCEPPGIDDVTLSDAALPFPPAIREGYGALRRAQRPDDRPAWLVRRLLGRGDPRGRFARPFLMPYRGEIDLGALRRTGTAPDGRPLFLVTMRRQLPKPPDGCLRSTTPRLRREAARLERVRRRVAREVHVMLVDSRLAIYGGITSDRVRGGWGSRSAGRRRGWSLVHGIVPDAAATVELAFADGLRRTVTVRGNLAAVSVPRGAGRVRVVGETWRDRAGRVVWRGRR</sequence>
<protein>
    <submittedName>
        <fullName evidence="2">Uncharacterized protein</fullName>
    </submittedName>
</protein>
<keyword evidence="1" id="KW-0812">Transmembrane</keyword>
<feature type="transmembrane region" description="Helical" evidence="1">
    <location>
        <begin position="55"/>
        <end position="76"/>
    </location>
</feature>
<gene>
    <name evidence="2" type="ORF">BDZ31_003083</name>
</gene>
<dbReference type="EMBL" id="JACHNU010000004">
    <property type="protein sequence ID" value="MBB4663488.1"/>
    <property type="molecule type" value="Genomic_DNA"/>
</dbReference>
<name>A0A840IHQ9_9ACTN</name>
<dbReference type="RefSeq" id="WP_183343216.1">
    <property type="nucleotide sequence ID" value="NZ_JACHNU010000004.1"/>
</dbReference>
<evidence type="ECO:0000313" key="2">
    <source>
        <dbReference type="EMBL" id="MBB4663488.1"/>
    </source>
</evidence>
<dbReference type="Proteomes" id="UP000585272">
    <property type="component" value="Unassembled WGS sequence"/>
</dbReference>
<keyword evidence="1" id="KW-1133">Transmembrane helix</keyword>
<comment type="caution">
    <text evidence="2">The sequence shown here is derived from an EMBL/GenBank/DDBJ whole genome shotgun (WGS) entry which is preliminary data.</text>
</comment>
<evidence type="ECO:0000313" key="3">
    <source>
        <dbReference type="Proteomes" id="UP000585272"/>
    </source>
</evidence>
<proteinExistence type="predicted"/>
<evidence type="ECO:0000256" key="1">
    <source>
        <dbReference type="SAM" id="Phobius"/>
    </source>
</evidence>
<organism evidence="2 3">
    <name type="scientific">Conexibacter arvalis</name>
    <dbReference type="NCBI Taxonomy" id="912552"/>
    <lineage>
        <taxon>Bacteria</taxon>
        <taxon>Bacillati</taxon>
        <taxon>Actinomycetota</taxon>
        <taxon>Thermoleophilia</taxon>
        <taxon>Solirubrobacterales</taxon>
        <taxon>Conexibacteraceae</taxon>
        <taxon>Conexibacter</taxon>
    </lineage>
</organism>
<keyword evidence="1" id="KW-0472">Membrane</keyword>